<reference evidence="1 2" key="1">
    <citation type="journal article" date="2015" name="Proc. Natl. Acad. Sci. U.S.A.">
        <title>The resurrection genome of Boea hygrometrica: A blueprint for survival of dehydration.</title>
        <authorList>
            <person name="Xiao L."/>
            <person name="Yang G."/>
            <person name="Zhang L."/>
            <person name="Yang X."/>
            <person name="Zhao S."/>
            <person name="Ji Z."/>
            <person name="Zhou Q."/>
            <person name="Hu M."/>
            <person name="Wang Y."/>
            <person name="Chen M."/>
            <person name="Xu Y."/>
            <person name="Jin H."/>
            <person name="Xiao X."/>
            <person name="Hu G."/>
            <person name="Bao F."/>
            <person name="Hu Y."/>
            <person name="Wan P."/>
            <person name="Li L."/>
            <person name="Deng X."/>
            <person name="Kuang T."/>
            <person name="Xiang C."/>
            <person name="Zhu J.K."/>
            <person name="Oliver M.J."/>
            <person name="He Y."/>
        </authorList>
    </citation>
    <scope>NUCLEOTIDE SEQUENCE [LARGE SCALE GENOMIC DNA]</scope>
    <source>
        <strain evidence="2">cv. XS01</strain>
    </source>
</reference>
<dbReference type="AlphaFoldDB" id="A0A2Z7AF24"/>
<dbReference type="EMBL" id="KV018140">
    <property type="protein sequence ID" value="KZV17564.1"/>
    <property type="molecule type" value="Genomic_DNA"/>
</dbReference>
<proteinExistence type="predicted"/>
<evidence type="ECO:0000313" key="2">
    <source>
        <dbReference type="Proteomes" id="UP000250235"/>
    </source>
</evidence>
<gene>
    <name evidence="1" type="ORF">F511_37659</name>
</gene>
<sequence>MQHAKIDAMKCMTANKGRIARPVNQLENHLSRASIPRTVYQPGKSLVRDLQSPSAHHSSVVFRHNQTVGHHSDDSVGLFRHNSSVGQSQRGSQIRSSINLSNRLKMYASGHAKQLNDVVRDTSPLLPTAEQKRYTQNTTFQLNKTTSPLQQQLRNDNVSSLATVPLTCVDVEMRYMVRLSSYLSLPLVAPHEFLPPVVMHTYKTKQQPDKLR</sequence>
<organism evidence="1 2">
    <name type="scientific">Dorcoceras hygrometricum</name>
    <dbReference type="NCBI Taxonomy" id="472368"/>
    <lineage>
        <taxon>Eukaryota</taxon>
        <taxon>Viridiplantae</taxon>
        <taxon>Streptophyta</taxon>
        <taxon>Embryophyta</taxon>
        <taxon>Tracheophyta</taxon>
        <taxon>Spermatophyta</taxon>
        <taxon>Magnoliopsida</taxon>
        <taxon>eudicotyledons</taxon>
        <taxon>Gunneridae</taxon>
        <taxon>Pentapetalae</taxon>
        <taxon>asterids</taxon>
        <taxon>lamiids</taxon>
        <taxon>Lamiales</taxon>
        <taxon>Gesneriaceae</taxon>
        <taxon>Didymocarpoideae</taxon>
        <taxon>Trichosporeae</taxon>
        <taxon>Loxocarpinae</taxon>
        <taxon>Dorcoceras</taxon>
    </lineage>
</organism>
<dbReference type="Proteomes" id="UP000250235">
    <property type="component" value="Unassembled WGS sequence"/>
</dbReference>
<name>A0A2Z7AF24_9LAMI</name>
<protein>
    <submittedName>
        <fullName evidence="1">Sn1-specific diacylglycerol lipase beta-like</fullName>
    </submittedName>
</protein>
<evidence type="ECO:0000313" key="1">
    <source>
        <dbReference type="EMBL" id="KZV17564.1"/>
    </source>
</evidence>
<keyword evidence="2" id="KW-1185">Reference proteome</keyword>
<accession>A0A2Z7AF24</accession>